<feature type="region of interest" description="Disordered" evidence="2">
    <location>
        <begin position="529"/>
        <end position="559"/>
    </location>
</feature>
<dbReference type="InterPro" id="IPR000571">
    <property type="entry name" value="Znf_CCCH"/>
</dbReference>
<keyword evidence="1" id="KW-0863">Zinc-finger</keyword>
<evidence type="ECO:0000256" key="1">
    <source>
        <dbReference type="PROSITE-ProRule" id="PRU00723"/>
    </source>
</evidence>
<dbReference type="Gene3D" id="1.25.40.10">
    <property type="entry name" value="Tetratricopeptide repeat domain"/>
    <property type="match status" value="1"/>
</dbReference>
<dbReference type="InterPro" id="IPR011990">
    <property type="entry name" value="TPR-like_helical_dom_sf"/>
</dbReference>
<feature type="compositionally biased region" description="Pro residues" evidence="2">
    <location>
        <begin position="8"/>
        <end position="19"/>
    </location>
</feature>
<feature type="region of interest" description="Disordered" evidence="2">
    <location>
        <begin position="1"/>
        <end position="28"/>
    </location>
</feature>
<protein>
    <recommendedName>
        <fullName evidence="3">C3H1-type domain-containing protein</fullName>
    </recommendedName>
</protein>
<name>A0AAD2HMN2_9AGAR</name>
<feature type="compositionally biased region" description="Basic and acidic residues" evidence="2">
    <location>
        <begin position="336"/>
        <end position="376"/>
    </location>
</feature>
<feature type="zinc finger region" description="C3H1-type" evidence="1">
    <location>
        <begin position="245"/>
        <end position="272"/>
    </location>
</feature>
<evidence type="ECO:0000313" key="5">
    <source>
        <dbReference type="Proteomes" id="UP001295794"/>
    </source>
</evidence>
<dbReference type="Proteomes" id="UP001295794">
    <property type="component" value="Unassembled WGS sequence"/>
</dbReference>
<feature type="domain" description="C3H1-type" evidence="3">
    <location>
        <begin position="279"/>
        <end position="307"/>
    </location>
</feature>
<evidence type="ECO:0000259" key="3">
    <source>
        <dbReference type="PROSITE" id="PS50103"/>
    </source>
</evidence>
<dbReference type="SUPFAM" id="SSF48452">
    <property type="entry name" value="TPR-like"/>
    <property type="match status" value="1"/>
</dbReference>
<feature type="region of interest" description="Disordered" evidence="2">
    <location>
        <begin position="190"/>
        <end position="245"/>
    </location>
</feature>
<dbReference type="InterPro" id="IPR019734">
    <property type="entry name" value="TPR_rpt"/>
</dbReference>
<dbReference type="AlphaFoldDB" id="A0AAD2HMN2"/>
<evidence type="ECO:0000313" key="4">
    <source>
        <dbReference type="EMBL" id="CAK5279179.1"/>
    </source>
</evidence>
<keyword evidence="1" id="KW-0479">Metal-binding</keyword>
<accession>A0AAD2HMN2</accession>
<organism evidence="4 5">
    <name type="scientific">Mycena citricolor</name>
    <dbReference type="NCBI Taxonomy" id="2018698"/>
    <lineage>
        <taxon>Eukaryota</taxon>
        <taxon>Fungi</taxon>
        <taxon>Dikarya</taxon>
        <taxon>Basidiomycota</taxon>
        <taxon>Agaricomycotina</taxon>
        <taxon>Agaricomycetes</taxon>
        <taxon>Agaricomycetidae</taxon>
        <taxon>Agaricales</taxon>
        <taxon>Marasmiineae</taxon>
        <taxon>Mycenaceae</taxon>
        <taxon>Mycena</taxon>
    </lineage>
</organism>
<reference evidence="4" key="1">
    <citation type="submission" date="2023-11" db="EMBL/GenBank/DDBJ databases">
        <authorList>
            <person name="De Vega J J."/>
            <person name="De Vega J J."/>
        </authorList>
    </citation>
    <scope>NUCLEOTIDE SEQUENCE</scope>
</reference>
<proteinExistence type="predicted"/>
<feature type="compositionally biased region" description="Basic residues" evidence="2">
    <location>
        <begin position="377"/>
        <end position="387"/>
    </location>
</feature>
<evidence type="ECO:0000256" key="2">
    <source>
        <dbReference type="SAM" id="MobiDB-lite"/>
    </source>
</evidence>
<dbReference type="GO" id="GO:0008270">
    <property type="term" value="F:zinc ion binding"/>
    <property type="evidence" value="ECO:0007669"/>
    <property type="project" value="UniProtKB-KW"/>
</dbReference>
<comment type="caution">
    <text evidence="4">The sequence shown here is derived from an EMBL/GenBank/DDBJ whole genome shotgun (WGS) entry which is preliminary data.</text>
</comment>
<feature type="compositionally biased region" description="Low complexity" evidence="2">
    <location>
        <begin position="222"/>
        <end position="239"/>
    </location>
</feature>
<feature type="zinc finger region" description="C3H1-type" evidence="1">
    <location>
        <begin position="279"/>
        <end position="307"/>
    </location>
</feature>
<gene>
    <name evidence="4" type="ORF">MYCIT1_LOCUS29017</name>
</gene>
<keyword evidence="1" id="KW-0862">Zinc</keyword>
<dbReference type="Gene3D" id="3.30.1370.210">
    <property type="match status" value="1"/>
</dbReference>
<dbReference type="SMART" id="SM00356">
    <property type="entry name" value="ZnF_C3H1"/>
    <property type="match status" value="2"/>
</dbReference>
<feature type="domain" description="C3H1-type" evidence="3">
    <location>
        <begin position="245"/>
        <end position="272"/>
    </location>
</feature>
<dbReference type="SMART" id="SM00028">
    <property type="entry name" value="TPR"/>
    <property type="match status" value="2"/>
</dbReference>
<sequence length="559" mass="59092">MSDASAPAPAPPPAAPSPAEPDAADPNDPVIVVLTSDTAMPTLAEQLEARAEKRAAIVEQKRVRASERQTFGVTLMKLKNYNGAATCFADACRLWRENPVVHCDLATAYLYAGRFVEAEAVAAKALALDPKLVEARYVRGMSRKGHGDTAGAIVGAHIPFHSFSAAWLMCLDFETVLSMTPENTAAKTALAETQASAPAPDAEASKEATEEPVSSDPGAPTPDAAPRSVSPSSSITSDTSDAHHTASGIPCRFYNRGRCARKAECTFSHAPDDRSVRDGLGRNVCLYDLLGLCKFGKDKCLYSHDRSALEHAVVGAEGRWWESETGVATMRERLEKGRAEARERHAQKEARKAERREQREKDEAGAPKRNGEAAGEKKKKSKGKSRNNRQGGGGGGGSRQSNVPGGYRQRQMSPQEIAHAQRMFLAAEIERRVASMGVDPNAAAQIALSQMAFARGGMSPSVVLSGLGMGGLGPISPGGVISPMAPLSANPYAFGMGNAALGGGTGIGVPTAELQEMEERMARMVDGLGRQGRHEEGVPEVADDSHTGGAVHPQVEPVS</sequence>
<keyword evidence="5" id="KW-1185">Reference proteome</keyword>
<dbReference type="EMBL" id="CAVNYO010000434">
    <property type="protein sequence ID" value="CAK5279179.1"/>
    <property type="molecule type" value="Genomic_DNA"/>
</dbReference>
<dbReference type="PROSITE" id="PS50103">
    <property type="entry name" value="ZF_C3H1"/>
    <property type="match status" value="2"/>
</dbReference>
<feature type="region of interest" description="Disordered" evidence="2">
    <location>
        <begin position="336"/>
        <end position="411"/>
    </location>
</feature>